<keyword evidence="6 8" id="KW-0472">Membrane</keyword>
<organism evidence="12 13">
    <name type="scientific">Alkalidesulfovibrio alkalitolerans DSM 16529</name>
    <dbReference type="NCBI Taxonomy" id="1121439"/>
    <lineage>
        <taxon>Bacteria</taxon>
        <taxon>Pseudomonadati</taxon>
        <taxon>Thermodesulfobacteriota</taxon>
        <taxon>Desulfovibrionia</taxon>
        <taxon>Desulfovibrionales</taxon>
        <taxon>Desulfovibrionaceae</taxon>
        <taxon>Alkalidesulfovibrio</taxon>
    </lineage>
</organism>
<dbReference type="InterPro" id="IPR002550">
    <property type="entry name" value="CNNM"/>
</dbReference>
<feature type="domain" description="CNNM transmembrane" evidence="11">
    <location>
        <begin position="1"/>
        <end position="179"/>
    </location>
</feature>
<accession>S7T311</accession>
<dbReference type="OrthoDB" id="9798188at2"/>
<dbReference type="PROSITE" id="PS51371">
    <property type="entry name" value="CBS"/>
    <property type="match status" value="2"/>
</dbReference>
<evidence type="ECO:0000313" key="13">
    <source>
        <dbReference type="Proteomes" id="UP000014975"/>
    </source>
</evidence>
<evidence type="ECO:0000256" key="8">
    <source>
        <dbReference type="PROSITE-ProRule" id="PRU01193"/>
    </source>
</evidence>
<keyword evidence="4 8" id="KW-1133">Transmembrane helix</keyword>
<evidence type="ECO:0000313" key="12">
    <source>
        <dbReference type="EMBL" id="EPR31467.1"/>
    </source>
</evidence>
<evidence type="ECO:0000259" key="10">
    <source>
        <dbReference type="PROSITE" id="PS51371"/>
    </source>
</evidence>
<evidence type="ECO:0000256" key="7">
    <source>
        <dbReference type="PROSITE-ProRule" id="PRU00703"/>
    </source>
</evidence>
<dbReference type="PANTHER" id="PTHR22777:SF4">
    <property type="entry name" value="UPF0053 PROTEIN SLL1254"/>
    <property type="match status" value="1"/>
</dbReference>
<dbReference type="Proteomes" id="UP000014975">
    <property type="component" value="Unassembled WGS sequence"/>
</dbReference>
<evidence type="ECO:0000256" key="4">
    <source>
        <dbReference type="ARBA" id="ARBA00022989"/>
    </source>
</evidence>
<feature type="domain" description="CBS" evidence="10">
    <location>
        <begin position="198"/>
        <end position="259"/>
    </location>
</feature>
<dbReference type="PANTHER" id="PTHR22777">
    <property type="entry name" value="HEMOLYSIN-RELATED"/>
    <property type="match status" value="1"/>
</dbReference>
<reference evidence="12 13" key="1">
    <citation type="journal article" date="2013" name="Genome Announc.">
        <title>Draft genome sequences for three mercury-methylating, sulfate-reducing bacteria.</title>
        <authorList>
            <person name="Brown S.D."/>
            <person name="Hurt R.A.Jr."/>
            <person name="Gilmour C.C."/>
            <person name="Elias D.A."/>
        </authorList>
    </citation>
    <scope>NUCLEOTIDE SEQUENCE [LARGE SCALE GENOMIC DNA]</scope>
    <source>
        <strain evidence="12 13">DSM 16529</strain>
    </source>
</reference>
<dbReference type="Pfam" id="PF00571">
    <property type="entry name" value="CBS"/>
    <property type="match status" value="2"/>
</dbReference>
<proteinExistence type="predicted"/>
<evidence type="ECO:0000256" key="1">
    <source>
        <dbReference type="ARBA" id="ARBA00004141"/>
    </source>
</evidence>
<protein>
    <submittedName>
        <fullName evidence="12">Putative signal transduction protein with CBS domain containing protein</fullName>
    </submittedName>
</protein>
<dbReference type="Gene3D" id="3.10.580.10">
    <property type="entry name" value="CBS-domain"/>
    <property type="match status" value="1"/>
</dbReference>
<comment type="subcellular location">
    <subcellularLocation>
        <location evidence="1">Membrane</location>
        <topology evidence="1">Multi-pass membrane protein</topology>
    </subcellularLocation>
</comment>
<evidence type="ECO:0000256" key="2">
    <source>
        <dbReference type="ARBA" id="ARBA00022692"/>
    </source>
</evidence>
<name>S7T311_9BACT</name>
<dbReference type="RefSeq" id="WP_020887753.1">
    <property type="nucleotide sequence ID" value="NZ_ATHI01000029.1"/>
</dbReference>
<comment type="caution">
    <text evidence="12">The sequence shown here is derived from an EMBL/GenBank/DDBJ whole genome shotgun (WGS) entry which is preliminary data.</text>
</comment>
<dbReference type="PROSITE" id="PS51846">
    <property type="entry name" value="CNNM"/>
    <property type="match status" value="1"/>
</dbReference>
<dbReference type="STRING" id="1121439.dsat_1056"/>
<dbReference type="InterPro" id="IPR046342">
    <property type="entry name" value="CBS_dom_sf"/>
</dbReference>
<keyword evidence="2 8" id="KW-0812">Transmembrane</keyword>
<dbReference type="AlphaFoldDB" id="S7T311"/>
<evidence type="ECO:0000256" key="6">
    <source>
        <dbReference type="ARBA" id="ARBA00023136"/>
    </source>
</evidence>
<feature type="transmembrane region" description="Helical" evidence="9">
    <location>
        <begin position="89"/>
        <end position="108"/>
    </location>
</feature>
<dbReference type="CDD" id="cd04590">
    <property type="entry name" value="CBS_pair_CorC_HlyC_assoc"/>
    <property type="match status" value="1"/>
</dbReference>
<dbReference type="EMBL" id="ATHI01000029">
    <property type="protein sequence ID" value="EPR31467.1"/>
    <property type="molecule type" value="Genomic_DNA"/>
</dbReference>
<evidence type="ECO:0000256" key="5">
    <source>
        <dbReference type="ARBA" id="ARBA00023122"/>
    </source>
</evidence>
<dbReference type="SUPFAM" id="SSF54631">
    <property type="entry name" value="CBS-domain pair"/>
    <property type="match status" value="1"/>
</dbReference>
<keyword evidence="5 7" id="KW-0129">CBS domain</keyword>
<dbReference type="GO" id="GO:0005886">
    <property type="term" value="C:plasma membrane"/>
    <property type="evidence" value="ECO:0007669"/>
    <property type="project" value="TreeGrafter"/>
</dbReference>
<feature type="domain" description="CBS" evidence="10">
    <location>
        <begin position="263"/>
        <end position="321"/>
    </location>
</feature>
<dbReference type="InterPro" id="IPR044751">
    <property type="entry name" value="Ion_transp-like_CBS"/>
</dbReference>
<evidence type="ECO:0000256" key="9">
    <source>
        <dbReference type="SAM" id="Phobius"/>
    </source>
</evidence>
<keyword evidence="13" id="KW-1185">Reference proteome</keyword>
<gene>
    <name evidence="12" type="ORF">dsat_1056</name>
</gene>
<dbReference type="eggNOG" id="COG1253">
    <property type="taxonomic scope" value="Bacteria"/>
</dbReference>
<dbReference type="PATRIC" id="fig|1121439.3.peg.2429"/>
<evidence type="ECO:0000259" key="11">
    <source>
        <dbReference type="PROSITE" id="PS51846"/>
    </source>
</evidence>
<dbReference type="InterPro" id="IPR000644">
    <property type="entry name" value="CBS_dom"/>
</dbReference>
<feature type="transmembrane region" description="Helical" evidence="9">
    <location>
        <begin position="129"/>
        <end position="148"/>
    </location>
</feature>
<evidence type="ECO:0000256" key="3">
    <source>
        <dbReference type="ARBA" id="ARBA00022737"/>
    </source>
</evidence>
<keyword evidence="3" id="KW-0677">Repeat</keyword>
<sequence>MLVLILAVGLATLISFFCSLSEAALYSISWAKIEGLRREKRRSGDVLYELRQDIEKPISAILTLNTVANTAGASVAGAAAAGVFGTQNLLFFAIVFTVIILIFGEIIPKTIGVLYCRQVAPVLAWPIRWMVRVFSPVTWLLGFVVGFLKDKSGGPQTTEEDIKAIVSLTRKAGLLKPYEELSIRNILTLDKKRVEDVMTPRTVVFSRPANLSVSEAMREDGMWPHSRVPVWEDDSEDIVGLVYRREVLEALAKDRHGATLAQLMKPVEFILESLTLDRALIKFLESRTHLFVVLDEYGGFSGVITLEDVLEEILGKEIVDETDQVADMRELARRRRKTLTQSRS</sequence>
<dbReference type="Pfam" id="PF01595">
    <property type="entry name" value="CNNM"/>
    <property type="match status" value="1"/>
</dbReference>